<feature type="transmembrane region" description="Helical" evidence="8">
    <location>
        <begin position="226"/>
        <end position="245"/>
    </location>
</feature>
<feature type="transmembrane region" description="Helical" evidence="8">
    <location>
        <begin position="402"/>
        <end position="423"/>
    </location>
</feature>
<dbReference type="AlphaFoldDB" id="D1CCI8"/>
<feature type="transmembrane region" description="Helical" evidence="8">
    <location>
        <begin position="349"/>
        <end position="366"/>
    </location>
</feature>
<dbReference type="OrthoDB" id="142609at2"/>
<feature type="transmembrane region" description="Helical" evidence="8">
    <location>
        <begin position="132"/>
        <end position="151"/>
    </location>
</feature>
<dbReference type="InterPro" id="IPR050297">
    <property type="entry name" value="LipidA_mod_glycosyltrf_83"/>
</dbReference>
<dbReference type="Proteomes" id="UP000000323">
    <property type="component" value="Chromosome 1"/>
</dbReference>
<accession>D1CCI8</accession>
<keyword evidence="6 8" id="KW-1133">Transmembrane helix</keyword>
<evidence type="ECO:0000313" key="11">
    <source>
        <dbReference type="Proteomes" id="UP000000323"/>
    </source>
</evidence>
<keyword evidence="3" id="KW-0328">Glycosyltransferase</keyword>
<feature type="transmembrane region" description="Helical" evidence="8">
    <location>
        <begin position="158"/>
        <end position="176"/>
    </location>
</feature>
<dbReference type="EMBL" id="CP001825">
    <property type="protein sequence ID" value="ACZ42503.1"/>
    <property type="molecule type" value="Genomic_DNA"/>
</dbReference>
<dbReference type="STRING" id="525904.Tter_1597"/>
<dbReference type="HOGENOM" id="CLU_572281_0_0_0"/>
<feature type="domain" description="Glycosyltransferase RgtA/B/C/D-like" evidence="9">
    <location>
        <begin position="86"/>
        <end position="245"/>
    </location>
</feature>
<proteinExistence type="predicted"/>
<dbReference type="Pfam" id="PF13231">
    <property type="entry name" value="PMT_2"/>
    <property type="match status" value="1"/>
</dbReference>
<evidence type="ECO:0000256" key="3">
    <source>
        <dbReference type="ARBA" id="ARBA00022676"/>
    </source>
</evidence>
<evidence type="ECO:0000313" key="10">
    <source>
        <dbReference type="EMBL" id="ACZ42503.1"/>
    </source>
</evidence>
<organism evidence="10 11">
    <name type="scientific">Thermobaculum terrenum (strain ATCC BAA-798 / CCMEE 7001 / YNP1)</name>
    <dbReference type="NCBI Taxonomy" id="525904"/>
    <lineage>
        <taxon>Bacteria</taxon>
        <taxon>Bacillati</taxon>
        <taxon>Chloroflexota</taxon>
        <taxon>Chloroflexia</taxon>
        <taxon>Candidatus Thermobaculales</taxon>
        <taxon>Candidatus Thermobaculaceae</taxon>
        <taxon>Thermobaculum</taxon>
    </lineage>
</organism>
<feature type="transmembrane region" description="Helical" evidence="8">
    <location>
        <begin position="27"/>
        <end position="46"/>
    </location>
</feature>
<evidence type="ECO:0000256" key="2">
    <source>
        <dbReference type="ARBA" id="ARBA00022475"/>
    </source>
</evidence>
<sequence length="477" mass="53259">MTARVTNQDSKTNRATAIPGAITRAEYIYLIILVIVCSIALGVRLYRLGSFPANLMADEADNLGVIYTILAHSGPGPFGLDWKPSPAFSMWVASIFVYFAKNDLLGLRLPSALFSMLALPITYLLYRRYIHPVAAILALTLMSFSVWYLNFSRSGWENINVVLITSLALLLLHKALEKKQWKWWILTGFTASLGLYSYFSGRAILLSLIAYTPIAILLHRKQVTRIVAGYGLLIITAIALFIPQLPSIAADPARFNIRAERVSVLNAADDGYFGHYGIGSILLYQIQRNARFFFDGSVMGGPAYSPPEQPLKDTRPRYSPFGKPLLDPAAALLFALGMILSLFCLRNSALWWVALLVPWFFTQVLSINTPDAARGIGMIPSIYFFVGLALDKIIAVFKNKKARSVAIVISTFIVASVSIWNTIEYFNWASSPEFLEAREPAVPLSQFEQWSKVQQQRAQEHLPPLTVTEWKEIHGDN</sequence>
<dbReference type="InterPro" id="IPR038731">
    <property type="entry name" value="RgtA/B/C-like"/>
</dbReference>
<feature type="transmembrane region" description="Helical" evidence="8">
    <location>
        <begin position="372"/>
        <end position="390"/>
    </location>
</feature>
<keyword evidence="2" id="KW-1003">Cell membrane</keyword>
<dbReference type="GO" id="GO:0016763">
    <property type="term" value="F:pentosyltransferase activity"/>
    <property type="evidence" value="ECO:0007669"/>
    <property type="project" value="TreeGrafter"/>
</dbReference>
<name>D1CCI8_THET1</name>
<keyword evidence="11" id="KW-1185">Reference proteome</keyword>
<dbReference type="eggNOG" id="COG1807">
    <property type="taxonomic scope" value="Bacteria"/>
</dbReference>
<feature type="transmembrane region" description="Helical" evidence="8">
    <location>
        <begin position="325"/>
        <end position="344"/>
    </location>
</feature>
<evidence type="ECO:0000256" key="1">
    <source>
        <dbReference type="ARBA" id="ARBA00004651"/>
    </source>
</evidence>
<evidence type="ECO:0000256" key="6">
    <source>
        <dbReference type="ARBA" id="ARBA00022989"/>
    </source>
</evidence>
<comment type="subcellular location">
    <subcellularLocation>
        <location evidence="1">Cell membrane</location>
        <topology evidence="1">Multi-pass membrane protein</topology>
    </subcellularLocation>
</comment>
<keyword evidence="5 8" id="KW-0812">Transmembrane</keyword>
<feature type="transmembrane region" description="Helical" evidence="8">
    <location>
        <begin position="82"/>
        <end position="100"/>
    </location>
</feature>
<dbReference type="GO" id="GO:0005886">
    <property type="term" value="C:plasma membrane"/>
    <property type="evidence" value="ECO:0007669"/>
    <property type="project" value="UniProtKB-SubCell"/>
</dbReference>
<evidence type="ECO:0000256" key="5">
    <source>
        <dbReference type="ARBA" id="ARBA00022692"/>
    </source>
</evidence>
<keyword evidence="7 8" id="KW-0472">Membrane</keyword>
<evidence type="ECO:0000259" key="9">
    <source>
        <dbReference type="Pfam" id="PF13231"/>
    </source>
</evidence>
<dbReference type="GO" id="GO:0009103">
    <property type="term" value="P:lipopolysaccharide biosynthetic process"/>
    <property type="evidence" value="ECO:0007669"/>
    <property type="project" value="UniProtKB-ARBA"/>
</dbReference>
<gene>
    <name evidence="10" type="ordered locus">Tter_1597</name>
</gene>
<keyword evidence="4" id="KW-0808">Transferase</keyword>
<evidence type="ECO:0000256" key="4">
    <source>
        <dbReference type="ARBA" id="ARBA00022679"/>
    </source>
</evidence>
<protein>
    <recommendedName>
        <fullName evidence="9">Glycosyltransferase RgtA/B/C/D-like domain-containing protein</fullName>
    </recommendedName>
</protein>
<feature type="transmembrane region" description="Helical" evidence="8">
    <location>
        <begin position="107"/>
        <end position="126"/>
    </location>
</feature>
<evidence type="ECO:0000256" key="8">
    <source>
        <dbReference type="SAM" id="Phobius"/>
    </source>
</evidence>
<dbReference type="GO" id="GO:0010041">
    <property type="term" value="P:response to iron(III) ion"/>
    <property type="evidence" value="ECO:0007669"/>
    <property type="project" value="TreeGrafter"/>
</dbReference>
<reference evidence="11" key="1">
    <citation type="journal article" date="2010" name="Stand. Genomic Sci.">
        <title>Complete genome sequence of 'Thermobaculum terrenum' type strain (YNP1).</title>
        <authorList>
            <person name="Kiss H."/>
            <person name="Cleland D."/>
            <person name="Lapidus A."/>
            <person name="Lucas S."/>
            <person name="Glavina Del Rio T."/>
            <person name="Nolan M."/>
            <person name="Tice H."/>
            <person name="Han C."/>
            <person name="Goodwin L."/>
            <person name="Pitluck S."/>
            <person name="Liolios K."/>
            <person name="Ivanova N."/>
            <person name="Mavromatis K."/>
            <person name="Ovchinnikova G."/>
            <person name="Pati A."/>
            <person name="Chen A."/>
            <person name="Palaniappan K."/>
            <person name="Land M."/>
            <person name="Hauser L."/>
            <person name="Chang Y."/>
            <person name="Jeffries C."/>
            <person name="Lu M."/>
            <person name="Brettin T."/>
            <person name="Detter J."/>
            <person name="Goker M."/>
            <person name="Tindall B."/>
            <person name="Beck B."/>
            <person name="McDermott T."/>
            <person name="Woyke T."/>
            <person name="Bristow J."/>
            <person name="Eisen J."/>
            <person name="Markowitz V."/>
            <person name="Hugenholtz P."/>
            <person name="Kyrpides N."/>
            <person name="Klenk H."/>
            <person name="Cheng J."/>
        </authorList>
    </citation>
    <scope>NUCLEOTIDE SEQUENCE [LARGE SCALE GENOMIC DNA]</scope>
    <source>
        <strain evidence="11">ATCC BAA-798 / YNP1</strain>
    </source>
</reference>
<evidence type="ECO:0000256" key="7">
    <source>
        <dbReference type="ARBA" id="ARBA00023136"/>
    </source>
</evidence>
<dbReference type="KEGG" id="ttr:Tter_1597"/>
<dbReference type="PANTHER" id="PTHR33908:SF3">
    <property type="entry name" value="UNDECAPRENYL PHOSPHATE-ALPHA-4-AMINO-4-DEOXY-L-ARABINOSE ARABINOSYL TRANSFERASE"/>
    <property type="match status" value="1"/>
</dbReference>
<dbReference type="PANTHER" id="PTHR33908">
    <property type="entry name" value="MANNOSYLTRANSFERASE YKCB-RELATED"/>
    <property type="match status" value="1"/>
</dbReference>